<proteinExistence type="predicted"/>
<keyword evidence="2" id="KW-0479">Metal-binding</keyword>
<dbReference type="Ensembl" id="ENSCLMT00005017005.1">
    <property type="protein sequence ID" value="ENSCLMP00005016033.1"/>
    <property type="gene ID" value="ENSCLMG00005008315.1"/>
</dbReference>
<dbReference type="SMART" id="SM00355">
    <property type="entry name" value="ZnF_C2H2"/>
    <property type="match status" value="1"/>
</dbReference>
<keyword evidence="4 7" id="KW-0863">Zinc-finger</keyword>
<keyword evidence="3" id="KW-0677">Repeat</keyword>
<feature type="compositionally biased region" description="Polar residues" evidence="8">
    <location>
        <begin position="1"/>
        <end position="16"/>
    </location>
</feature>
<evidence type="ECO:0000313" key="10">
    <source>
        <dbReference type="Ensembl" id="ENSCLMP00005016033.1"/>
    </source>
</evidence>
<name>A0A8C2XD16_CYCLU</name>
<accession>A0A8C2XD16</accession>
<dbReference type="GeneTree" id="ENSGT00940000181320"/>
<reference evidence="10" key="1">
    <citation type="submission" date="2025-08" db="UniProtKB">
        <authorList>
            <consortium name="Ensembl"/>
        </authorList>
    </citation>
    <scope>IDENTIFICATION</scope>
</reference>
<dbReference type="InterPro" id="IPR036236">
    <property type="entry name" value="Znf_C2H2_sf"/>
</dbReference>
<dbReference type="Pfam" id="PF00096">
    <property type="entry name" value="zf-C2H2"/>
    <property type="match status" value="1"/>
</dbReference>
<dbReference type="Gene3D" id="3.30.160.60">
    <property type="entry name" value="Classic Zinc Finger"/>
    <property type="match status" value="1"/>
</dbReference>
<dbReference type="PROSITE" id="PS50157">
    <property type="entry name" value="ZINC_FINGER_C2H2_2"/>
    <property type="match status" value="1"/>
</dbReference>
<organism evidence="10 11">
    <name type="scientific">Cyclopterus lumpus</name>
    <name type="common">Lumpsucker</name>
    <dbReference type="NCBI Taxonomy" id="8103"/>
    <lineage>
        <taxon>Eukaryota</taxon>
        <taxon>Metazoa</taxon>
        <taxon>Chordata</taxon>
        <taxon>Craniata</taxon>
        <taxon>Vertebrata</taxon>
        <taxon>Euteleostomi</taxon>
        <taxon>Actinopterygii</taxon>
        <taxon>Neopterygii</taxon>
        <taxon>Teleostei</taxon>
        <taxon>Neoteleostei</taxon>
        <taxon>Acanthomorphata</taxon>
        <taxon>Eupercaria</taxon>
        <taxon>Perciformes</taxon>
        <taxon>Cottioidei</taxon>
        <taxon>Cottales</taxon>
        <taxon>Cyclopteridae</taxon>
        <taxon>Cyclopterus</taxon>
    </lineage>
</organism>
<evidence type="ECO:0000256" key="7">
    <source>
        <dbReference type="PROSITE-ProRule" id="PRU00042"/>
    </source>
</evidence>
<evidence type="ECO:0000259" key="9">
    <source>
        <dbReference type="PROSITE" id="PS50157"/>
    </source>
</evidence>
<dbReference type="AlphaFoldDB" id="A0A8C2XD16"/>
<evidence type="ECO:0000313" key="11">
    <source>
        <dbReference type="Proteomes" id="UP000694565"/>
    </source>
</evidence>
<dbReference type="InterPro" id="IPR013087">
    <property type="entry name" value="Znf_C2H2_type"/>
</dbReference>
<keyword evidence="5" id="KW-0862">Zinc</keyword>
<keyword evidence="6" id="KW-0539">Nucleus</keyword>
<evidence type="ECO:0000256" key="4">
    <source>
        <dbReference type="ARBA" id="ARBA00022771"/>
    </source>
</evidence>
<reference evidence="10" key="2">
    <citation type="submission" date="2025-09" db="UniProtKB">
        <authorList>
            <consortium name="Ensembl"/>
        </authorList>
    </citation>
    <scope>IDENTIFICATION</scope>
</reference>
<evidence type="ECO:0000256" key="3">
    <source>
        <dbReference type="ARBA" id="ARBA00022737"/>
    </source>
</evidence>
<feature type="domain" description="C2H2-type" evidence="9">
    <location>
        <begin position="44"/>
        <end position="71"/>
    </location>
</feature>
<evidence type="ECO:0000256" key="8">
    <source>
        <dbReference type="SAM" id="MobiDB-lite"/>
    </source>
</evidence>
<protein>
    <recommendedName>
        <fullName evidence="9">C2H2-type domain-containing protein</fullName>
    </recommendedName>
</protein>
<dbReference type="PROSITE" id="PS00028">
    <property type="entry name" value="ZINC_FINGER_C2H2_1"/>
    <property type="match status" value="1"/>
</dbReference>
<evidence type="ECO:0000256" key="5">
    <source>
        <dbReference type="ARBA" id="ARBA00022833"/>
    </source>
</evidence>
<dbReference type="GO" id="GO:0008270">
    <property type="term" value="F:zinc ion binding"/>
    <property type="evidence" value="ECO:0007669"/>
    <property type="project" value="UniProtKB-KW"/>
</dbReference>
<evidence type="ECO:0000256" key="6">
    <source>
        <dbReference type="ARBA" id="ARBA00023242"/>
    </source>
</evidence>
<evidence type="ECO:0000256" key="1">
    <source>
        <dbReference type="ARBA" id="ARBA00004123"/>
    </source>
</evidence>
<dbReference type="Proteomes" id="UP000694565">
    <property type="component" value="Unplaced"/>
</dbReference>
<sequence>MEELQTPSTPSASPSFNAPAGMPNLDKSLIVLLKHIYVPAKPSFPCNMCDQSFTTSGNLKRHKLLHVKDGRKCPECGVLFCQLGGNPSLLKTYAEFIYFYSLT</sequence>
<keyword evidence="11" id="KW-1185">Reference proteome</keyword>
<dbReference type="GO" id="GO:0005634">
    <property type="term" value="C:nucleus"/>
    <property type="evidence" value="ECO:0007669"/>
    <property type="project" value="UniProtKB-SubCell"/>
</dbReference>
<comment type="subcellular location">
    <subcellularLocation>
        <location evidence="1">Nucleus</location>
    </subcellularLocation>
</comment>
<dbReference type="FunFam" id="3.30.160.60:FF:000870">
    <property type="entry name" value="zinc finger protein 197 isoform X1"/>
    <property type="match status" value="1"/>
</dbReference>
<evidence type="ECO:0000256" key="2">
    <source>
        <dbReference type="ARBA" id="ARBA00022723"/>
    </source>
</evidence>
<feature type="region of interest" description="Disordered" evidence="8">
    <location>
        <begin position="1"/>
        <end position="20"/>
    </location>
</feature>
<dbReference type="SUPFAM" id="SSF57667">
    <property type="entry name" value="beta-beta-alpha zinc fingers"/>
    <property type="match status" value="1"/>
</dbReference>